<dbReference type="PANTHER" id="PTHR10344">
    <property type="entry name" value="THYMIDYLATE KINASE"/>
    <property type="match status" value="1"/>
</dbReference>
<dbReference type="HAMAP" id="MF_00165">
    <property type="entry name" value="Thymidylate_kinase"/>
    <property type="match status" value="1"/>
</dbReference>
<evidence type="ECO:0000256" key="5">
    <source>
        <dbReference type="ARBA" id="ARBA00022727"/>
    </source>
</evidence>
<name>C7M1S7_ACIFD</name>
<dbReference type="PROSITE" id="PS01331">
    <property type="entry name" value="THYMIDYLATE_KINASE"/>
    <property type="match status" value="1"/>
</dbReference>
<feature type="domain" description="Thymidylate kinase-like" evidence="11">
    <location>
        <begin position="3"/>
        <end position="175"/>
    </location>
</feature>
<comment type="function">
    <text evidence="10">Phosphorylation of dTMP to form dTDP in both de novo and salvage pathways of dTTP synthesis.</text>
</comment>
<organism evidence="12 13">
    <name type="scientific">Acidimicrobium ferrooxidans (strain DSM 10331 / JCM 15462 / NBRC 103882 / ICP)</name>
    <dbReference type="NCBI Taxonomy" id="525909"/>
    <lineage>
        <taxon>Bacteria</taxon>
        <taxon>Bacillati</taxon>
        <taxon>Actinomycetota</taxon>
        <taxon>Acidimicrobiia</taxon>
        <taxon>Acidimicrobiales</taxon>
        <taxon>Acidimicrobiaceae</taxon>
        <taxon>Acidimicrobium</taxon>
    </lineage>
</organism>
<dbReference type="SUPFAM" id="SSF52540">
    <property type="entry name" value="P-loop containing nucleoside triphosphate hydrolases"/>
    <property type="match status" value="1"/>
</dbReference>
<accession>C7M1S7</accession>
<keyword evidence="6 10" id="KW-0547">Nucleotide-binding</keyword>
<keyword evidence="5 10" id="KW-0545">Nucleotide biosynthesis</keyword>
<evidence type="ECO:0000259" key="11">
    <source>
        <dbReference type="Pfam" id="PF02223"/>
    </source>
</evidence>
<dbReference type="EMBL" id="CP001631">
    <property type="protein sequence ID" value="ACU54824.1"/>
    <property type="molecule type" value="Genomic_DNA"/>
</dbReference>
<reference evidence="12 13" key="1">
    <citation type="journal article" date="2009" name="Stand. Genomic Sci.">
        <title>Complete genome sequence of Acidimicrobium ferrooxidans type strain (ICP).</title>
        <authorList>
            <person name="Clum A."/>
            <person name="Nolan M."/>
            <person name="Lang E."/>
            <person name="Glavina Del Rio T."/>
            <person name="Tice H."/>
            <person name="Copeland A."/>
            <person name="Cheng J.F."/>
            <person name="Lucas S."/>
            <person name="Chen F."/>
            <person name="Bruce D."/>
            <person name="Goodwin L."/>
            <person name="Pitluck S."/>
            <person name="Ivanova N."/>
            <person name="Mavrommatis K."/>
            <person name="Mikhailova N."/>
            <person name="Pati A."/>
            <person name="Chen A."/>
            <person name="Palaniappan K."/>
            <person name="Goker M."/>
            <person name="Spring S."/>
            <person name="Land M."/>
            <person name="Hauser L."/>
            <person name="Chang Y.J."/>
            <person name="Jeffries C.C."/>
            <person name="Chain P."/>
            <person name="Bristow J."/>
            <person name="Eisen J.A."/>
            <person name="Markowitz V."/>
            <person name="Hugenholtz P."/>
            <person name="Kyrpides N.C."/>
            <person name="Klenk H.P."/>
            <person name="Lapidus A."/>
        </authorList>
    </citation>
    <scope>NUCLEOTIDE SEQUENCE [LARGE SCALE GENOMIC DNA]</scope>
    <source>
        <strain evidence="13">DSM 10331 / JCM 15462 / NBRC 103882 / ICP</strain>
    </source>
</reference>
<comment type="similarity">
    <text evidence="1 10">Belongs to the thymidylate kinase family.</text>
</comment>
<gene>
    <name evidence="10" type="primary">tmk</name>
    <name evidence="12" type="ordered locus">Afer_1920</name>
</gene>
<protein>
    <recommendedName>
        <fullName evidence="3 10">Thymidylate kinase</fullName>
        <ecNumber evidence="2 10">2.7.4.9</ecNumber>
    </recommendedName>
    <alternativeName>
        <fullName evidence="10">dTMP kinase</fullName>
    </alternativeName>
</protein>
<evidence type="ECO:0000256" key="7">
    <source>
        <dbReference type="ARBA" id="ARBA00022777"/>
    </source>
</evidence>
<dbReference type="GO" id="GO:0006233">
    <property type="term" value="P:dTDP biosynthetic process"/>
    <property type="evidence" value="ECO:0007669"/>
    <property type="project" value="InterPro"/>
</dbReference>
<evidence type="ECO:0000256" key="4">
    <source>
        <dbReference type="ARBA" id="ARBA00022679"/>
    </source>
</evidence>
<dbReference type="GO" id="GO:0005524">
    <property type="term" value="F:ATP binding"/>
    <property type="evidence" value="ECO:0007669"/>
    <property type="project" value="UniProtKB-UniRule"/>
</dbReference>
<dbReference type="AlphaFoldDB" id="C7M1S7"/>
<evidence type="ECO:0000256" key="9">
    <source>
        <dbReference type="ARBA" id="ARBA00048743"/>
    </source>
</evidence>
<dbReference type="Pfam" id="PF02223">
    <property type="entry name" value="Thymidylate_kin"/>
    <property type="match status" value="1"/>
</dbReference>
<dbReference type="STRING" id="525909.Afer_1920"/>
<sequence>MVLDGPDKVGKSTQVHLAVAAVRARGVDVVTARDPGGDPAAEALREVVKTRSLAPWAELLTFAAARAQLVATVVRPAVEAGTHVILDRYFPSTIVYQGPKVGEDAIWALEALTGDPVADLVLVLDRAEPLGLDAGDRFEAGGRSAWEQIRARYADRARSWGWRLVDANGSRDAVAARVQAMIMAELGLDDDARR</sequence>
<evidence type="ECO:0000256" key="3">
    <source>
        <dbReference type="ARBA" id="ARBA00017144"/>
    </source>
</evidence>
<keyword evidence="13" id="KW-1185">Reference proteome</keyword>
<evidence type="ECO:0000256" key="2">
    <source>
        <dbReference type="ARBA" id="ARBA00012980"/>
    </source>
</evidence>
<dbReference type="HOGENOM" id="CLU_049131_0_0_11"/>
<comment type="catalytic activity">
    <reaction evidence="9 10">
        <text>dTMP + ATP = dTDP + ADP</text>
        <dbReference type="Rhea" id="RHEA:13517"/>
        <dbReference type="ChEBI" id="CHEBI:30616"/>
        <dbReference type="ChEBI" id="CHEBI:58369"/>
        <dbReference type="ChEBI" id="CHEBI:63528"/>
        <dbReference type="ChEBI" id="CHEBI:456216"/>
        <dbReference type="EC" id="2.7.4.9"/>
    </reaction>
</comment>
<evidence type="ECO:0000256" key="1">
    <source>
        <dbReference type="ARBA" id="ARBA00009776"/>
    </source>
</evidence>
<dbReference type="InterPro" id="IPR039430">
    <property type="entry name" value="Thymidylate_kin-like_dom"/>
</dbReference>
<dbReference type="InterPro" id="IPR018094">
    <property type="entry name" value="Thymidylate_kinase"/>
</dbReference>
<evidence type="ECO:0000313" key="13">
    <source>
        <dbReference type="Proteomes" id="UP000000771"/>
    </source>
</evidence>
<dbReference type="EC" id="2.7.4.9" evidence="2 10"/>
<dbReference type="NCBIfam" id="TIGR00041">
    <property type="entry name" value="DTMP_kinase"/>
    <property type="match status" value="1"/>
</dbReference>
<keyword evidence="4 10" id="KW-0808">Transferase</keyword>
<dbReference type="GO" id="GO:0004798">
    <property type="term" value="F:dTMP kinase activity"/>
    <property type="evidence" value="ECO:0007669"/>
    <property type="project" value="UniProtKB-UniRule"/>
</dbReference>
<proteinExistence type="inferred from homology"/>
<comment type="caution">
    <text evidence="10">Lacks conserved residue(s) required for the propagation of feature annotation.</text>
</comment>
<keyword evidence="8 10" id="KW-0067">ATP-binding</keyword>
<evidence type="ECO:0000256" key="6">
    <source>
        <dbReference type="ARBA" id="ARBA00022741"/>
    </source>
</evidence>
<dbReference type="PANTHER" id="PTHR10344:SF4">
    <property type="entry name" value="UMP-CMP KINASE 2, MITOCHONDRIAL"/>
    <property type="match status" value="1"/>
</dbReference>
<dbReference type="KEGG" id="afo:Afer_1920"/>
<dbReference type="CDD" id="cd01672">
    <property type="entry name" value="TMPK"/>
    <property type="match status" value="1"/>
</dbReference>
<evidence type="ECO:0000256" key="10">
    <source>
        <dbReference type="HAMAP-Rule" id="MF_00165"/>
    </source>
</evidence>
<keyword evidence="7 10" id="KW-0418">Kinase</keyword>
<evidence type="ECO:0000256" key="8">
    <source>
        <dbReference type="ARBA" id="ARBA00022840"/>
    </source>
</evidence>
<dbReference type="InterPro" id="IPR027417">
    <property type="entry name" value="P-loop_NTPase"/>
</dbReference>
<dbReference type="GO" id="GO:0006235">
    <property type="term" value="P:dTTP biosynthetic process"/>
    <property type="evidence" value="ECO:0007669"/>
    <property type="project" value="UniProtKB-UniRule"/>
</dbReference>
<dbReference type="Gene3D" id="3.40.50.300">
    <property type="entry name" value="P-loop containing nucleotide triphosphate hydrolases"/>
    <property type="match status" value="1"/>
</dbReference>
<dbReference type="eggNOG" id="COG0125">
    <property type="taxonomic scope" value="Bacteria"/>
</dbReference>
<dbReference type="GO" id="GO:0006227">
    <property type="term" value="P:dUDP biosynthetic process"/>
    <property type="evidence" value="ECO:0007669"/>
    <property type="project" value="TreeGrafter"/>
</dbReference>
<evidence type="ECO:0000313" key="12">
    <source>
        <dbReference type="EMBL" id="ACU54824.1"/>
    </source>
</evidence>
<dbReference type="Proteomes" id="UP000000771">
    <property type="component" value="Chromosome"/>
</dbReference>
<dbReference type="GO" id="GO:0005829">
    <property type="term" value="C:cytosol"/>
    <property type="evidence" value="ECO:0007669"/>
    <property type="project" value="TreeGrafter"/>
</dbReference>
<dbReference type="InterPro" id="IPR018095">
    <property type="entry name" value="Thymidylate_kin_CS"/>
</dbReference>